<accession>A0A1C7N6V1</accession>
<dbReference type="InParanoid" id="A0A1C7N6V1"/>
<comment type="caution">
    <text evidence="1">The sequence shown here is derived from an EMBL/GenBank/DDBJ whole genome shotgun (WGS) entry which is preliminary data.</text>
</comment>
<organism evidence="1 2">
    <name type="scientific">Choanephora cucurbitarum</name>
    <dbReference type="NCBI Taxonomy" id="101091"/>
    <lineage>
        <taxon>Eukaryota</taxon>
        <taxon>Fungi</taxon>
        <taxon>Fungi incertae sedis</taxon>
        <taxon>Mucoromycota</taxon>
        <taxon>Mucoromycotina</taxon>
        <taxon>Mucoromycetes</taxon>
        <taxon>Mucorales</taxon>
        <taxon>Mucorineae</taxon>
        <taxon>Choanephoraceae</taxon>
        <taxon>Choanephoroideae</taxon>
        <taxon>Choanephora</taxon>
    </lineage>
</organism>
<protein>
    <submittedName>
        <fullName evidence="1">Uncharacterized protein</fullName>
    </submittedName>
</protein>
<dbReference type="Proteomes" id="UP000093000">
    <property type="component" value="Unassembled WGS sequence"/>
</dbReference>
<dbReference type="STRING" id="101091.A0A1C7N6V1"/>
<evidence type="ECO:0000313" key="2">
    <source>
        <dbReference type="Proteomes" id="UP000093000"/>
    </source>
</evidence>
<reference evidence="1 2" key="1">
    <citation type="submission" date="2016-03" db="EMBL/GenBank/DDBJ databases">
        <title>Choanephora cucurbitarum.</title>
        <authorList>
            <person name="Min B."/>
            <person name="Park H."/>
            <person name="Park J.-H."/>
            <person name="Shin H.-D."/>
            <person name="Choi I.-G."/>
        </authorList>
    </citation>
    <scope>NUCLEOTIDE SEQUENCE [LARGE SCALE GENOMIC DNA]</scope>
    <source>
        <strain evidence="1 2">KUS-F28377</strain>
    </source>
</reference>
<proteinExistence type="predicted"/>
<dbReference type="OrthoDB" id="2278309at2759"/>
<dbReference type="EMBL" id="LUGH01000731">
    <property type="protein sequence ID" value="OBZ83054.1"/>
    <property type="molecule type" value="Genomic_DNA"/>
</dbReference>
<dbReference type="AlphaFoldDB" id="A0A1C7N6V1"/>
<sequence length="155" mass="18363">MNSLSPPLTKYITDQLEQAQNQCIRHVFGGSKTSSIQDRAHFLQAQFLLRSLHLPHDTLLYRLLPHIRASFSSPTWYRLSKSPLWRKCQPNINSINRHDLYRIYLQARKEDLQSRQSSHKHTLLSHCRTKISMNPILWLPMTHGEHSRCIRWRLS</sequence>
<evidence type="ECO:0000313" key="1">
    <source>
        <dbReference type="EMBL" id="OBZ83054.1"/>
    </source>
</evidence>
<name>A0A1C7N6V1_9FUNG</name>
<keyword evidence="2" id="KW-1185">Reference proteome</keyword>
<gene>
    <name evidence="1" type="ORF">A0J61_08895</name>
</gene>